<evidence type="ECO:0000313" key="3">
    <source>
        <dbReference type="Proteomes" id="UP000324222"/>
    </source>
</evidence>
<reference evidence="2 3" key="1">
    <citation type="submission" date="2019-05" db="EMBL/GenBank/DDBJ databases">
        <title>Another draft genome of Portunus trituberculatus and its Hox gene families provides insights of decapod evolution.</title>
        <authorList>
            <person name="Jeong J.-H."/>
            <person name="Song I."/>
            <person name="Kim S."/>
            <person name="Choi T."/>
            <person name="Kim D."/>
            <person name="Ryu S."/>
            <person name="Kim W."/>
        </authorList>
    </citation>
    <scope>NUCLEOTIDE SEQUENCE [LARGE SCALE GENOMIC DNA]</scope>
    <source>
        <tissue evidence="2">Muscle</tissue>
    </source>
</reference>
<proteinExistence type="predicted"/>
<protein>
    <submittedName>
        <fullName evidence="2">Uncharacterized protein</fullName>
    </submittedName>
</protein>
<sequence length="95" mass="10586">MRRISLLRITQALTRAVFISTSSEFGGWHWQEGNRVCSSSVSTSCGFLSRRGGQEGGALRGNREDKGPRERRDADSHEHYPGRKKNLLAIKGGKK</sequence>
<keyword evidence="3" id="KW-1185">Reference proteome</keyword>
<feature type="region of interest" description="Disordered" evidence="1">
    <location>
        <begin position="50"/>
        <end position="95"/>
    </location>
</feature>
<organism evidence="2 3">
    <name type="scientific">Portunus trituberculatus</name>
    <name type="common">Swimming crab</name>
    <name type="synonym">Neptunus trituberculatus</name>
    <dbReference type="NCBI Taxonomy" id="210409"/>
    <lineage>
        <taxon>Eukaryota</taxon>
        <taxon>Metazoa</taxon>
        <taxon>Ecdysozoa</taxon>
        <taxon>Arthropoda</taxon>
        <taxon>Crustacea</taxon>
        <taxon>Multicrustacea</taxon>
        <taxon>Malacostraca</taxon>
        <taxon>Eumalacostraca</taxon>
        <taxon>Eucarida</taxon>
        <taxon>Decapoda</taxon>
        <taxon>Pleocyemata</taxon>
        <taxon>Brachyura</taxon>
        <taxon>Eubrachyura</taxon>
        <taxon>Portunoidea</taxon>
        <taxon>Portunidae</taxon>
        <taxon>Portuninae</taxon>
        <taxon>Portunus</taxon>
    </lineage>
</organism>
<comment type="caution">
    <text evidence="2">The sequence shown here is derived from an EMBL/GenBank/DDBJ whole genome shotgun (WGS) entry which is preliminary data.</text>
</comment>
<feature type="compositionally biased region" description="Basic and acidic residues" evidence="1">
    <location>
        <begin position="61"/>
        <end position="81"/>
    </location>
</feature>
<accession>A0A5B7DBV6</accession>
<dbReference type="AlphaFoldDB" id="A0A5B7DBV6"/>
<evidence type="ECO:0000313" key="2">
    <source>
        <dbReference type="EMBL" id="MPC18862.1"/>
    </source>
</evidence>
<dbReference type="EMBL" id="VSRR010000717">
    <property type="protein sequence ID" value="MPC18862.1"/>
    <property type="molecule type" value="Genomic_DNA"/>
</dbReference>
<dbReference type="Proteomes" id="UP000324222">
    <property type="component" value="Unassembled WGS sequence"/>
</dbReference>
<gene>
    <name evidence="2" type="ORF">E2C01_011755</name>
</gene>
<name>A0A5B7DBV6_PORTR</name>
<evidence type="ECO:0000256" key="1">
    <source>
        <dbReference type="SAM" id="MobiDB-lite"/>
    </source>
</evidence>
<feature type="compositionally biased region" description="Basic residues" evidence="1">
    <location>
        <begin position="82"/>
        <end position="95"/>
    </location>
</feature>